<evidence type="ECO:0000256" key="2">
    <source>
        <dbReference type="ARBA" id="ARBA00007862"/>
    </source>
</evidence>
<dbReference type="Pfam" id="PF01145">
    <property type="entry name" value="Band_7"/>
    <property type="match status" value="1"/>
</dbReference>
<accession>A0A8J4H133</accession>
<dbReference type="SMART" id="SM00244">
    <property type="entry name" value="PHB"/>
    <property type="match status" value="1"/>
</dbReference>
<dbReference type="Proteomes" id="UP000677918">
    <property type="component" value="Unassembled WGS sequence"/>
</dbReference>
<comment type="caution">
    <text evidence="9">The sequence shown here is derived from an EMBL/GenBank/DDBJ whole genome shotgun (WGS) entry which is preliminary data.</text>
</comment>
<evidence type="ECO:0000256" key="6">
    <source>
        <dbReference type="PIRNR" id="PIRNR005651"/>
    </source>
</evidence>
<keyword evidence="3 7" id="KW-0812">Transmembrane</keyword>
<dbReference type="PANTHER" id="PTHR42911:SF1">
    <property type="entry name" value="MODULATOR OF FTSH PROTEASE HFLC"/>
    <property type="match status" value="1"/>
</dbReference>
<dbReference type="PANTHER" id="PTHR42911">
    <property type="entry name" value="MODULATOR OF FTSH PROTEASE HFLC"/>
    <property type="match status" value="1"/>
</dbReference>
<gene>
    <name evidence="9" type="ORF">XYCOK13_03060</name>
</gene>
<protein>
    <recommendedName>
        <fullName evidence="6">Protein HflC</fullName>
    </recommendedName>
</protein>
<evidence type="ECO:0000313" key="10">
    <source>
        <dbReference type="Proteomes" id="UP000677918"/>
    </source>
</evidence>
<dbReference type="RefSeq" id="WP_213410079.1">
    <property type="nucleotide sequence ID" value="NZ_BOVK01000004.1"/>
</dbReference>
<comment type="subcellular location">
    <subcellularLocation>
        <location evidence="1">Membrane</location>
    </subcellularLocation>
</comment>
<proteinExistence type="inferred from homology"/>
<dbReference type="Gene3D" id="3.30.479.30">
    <property type="entry name" value="Band 7 domain"/>
    <property type="match status" value="1"/>
</dbReference>
<feature type="transmembrane region" description="Helical" evidence="7">
    <location>
        <begin position="6"/>
        <end position="29"/>
    </location>
</feature>
<dbReference type="PIRSF" id="PIRSF005651">
    <property type="entry name" value="HflC"/>
    <property type="match status" value="1"/>
</dbReference>
<evidence type="ECO:0000256" key="1">
    <source>
        <dbReference type="ARBA" id="ARBA00004370"/>
    </source>
</evidence>
<keyword evidence="4 7" id="KW-1133">Transmembrane helix</keyword>
<dbReference type="CDD" id="cd03405">
    <property type="entry name" value="SPFH_HflC"/>
    <property type="match status" value="1"/>
</dbReference>
<evidence type="ECO:0000256" key="4">
    <source>
        <dbReference type="ARBA" id="ARBA00022989"/>
    </source>
</evidence>
<comment type="function">
    <text evidence="6">HflC and HflK could regulate a protease.</text>
</comment>
<evidence type="ECO:0000256" key="7">
    <source>
        <dbReference type="SAM" id="Phobius"/>
    </source>
</evidence>
<name>A0A8J4H133_9BACL</name>
<keyword evidence="10" id="KW-1185">Reference proteome</keyword>
<dbReference type="EMBL" id="BOVK01000004">
    <property type="protein sequence ID" value="GIQ67482.1"/>
    <property type="molecule type" value="Genomic_DNA"/>
</dbReference>
<keyword evidence="5 7" id="KW-0472">Membrane</keyword>
<feature type="domain" description="Band 7" evidence="8">
    <location>
        <begin position="24"/>
        <end position="190"/>
    </location>
</feature>
<dbReference type="InterPro" id="IPR010200">
    <property type="entry name" value="HflC"/>
</dbReference>
<dbReference type="InterPro" id="IPR001107">
    <property type="entry name" value="Band_7"/>
</dbReference>
<dbReference type="GO" id="GO:0016020">
    <property type="term" value="C:membrane"/>
    <property type="evidence" value="ECO:0007669"/>
    <property type="project" value="UniProtKB-SubCell"/>
</dbReference>
<dbReference type="InterPro" id="IPR036013">
    <property type="entry name" value="Band_7/SPFH_dom_sf"/>
</dbReference>
<evidence type="ECO:0000256" key="5">
    <source>
        <dbReference type="ARBA" id="ARBA00023136"/>
    </source>
</evidence>
<evidence type="ECO:0000313" key="9">
    <source>
        <dbReference type="EMBL" id="GIQ67482.1"/>
    </source>
</evidence>
<dbReference type="AlphaFoldDB" id="A0A8J4H133"/>
<comment type="similarity">
    <text evidence="2 6">Belongs to the band 7/mec-2 family. HflC subfamily.</text>
</comment>
<evidence type="ECO:0000259" key="8">
    <source>
        <dbReference type="SMART" id="SM00244"/>
    </source>
</evidence>
<organism evidence="9 10">
    <name type="scientific">Xylanibacillus composti</name>
    <dbReference type="NCBI Taxonomy" id="1572762"/>
    <lineage>
        <taxon>Bacteria</taxon>
        <taxon>Bacillati</taxon>
        <taxon>Bacillota</taxon>
        <taxon>Bacilli</taxon>
        <taxon>Bacillales</taxon>
        <taxon>Paenibacillaceae</taxon>
        <taxon>Xylanibacillus</taxon>
    </lineage>
</organism>
<reference evidence="9" key="1">
    <citation type="submission" date="2021-04" db="EMBL/GenBank/DDBJ databases">
        <title>Draft genome sequence of Xylanibacillus composti strain K13.</title>
        <authorList>
            <person name="Uke A."/>
            <person name="Chhe C."/>
            <person name="Baramee S."/>
            <person name="Kosugi A."/>
        </authorList>
    </citation>
    <scope>NUCLEOTIDE SEQUENCE</scope>
    <source>
        <strain evidence="9">K13</strain>
    </source>
</reference>
<sequence>MSKKNGRWAGIGVGVVIVLGLLLASMFVVKEGEFKVVLQFGEFKRVHQEPGLYLKIPFIETTETLPKYQKIYNSNPASILTKDKKPILVDNYTVWRIEDPRAYLRTLKTVSYGEQRIDSAVYNVVRRKLSEIEYGEIISENTARGNLNDEITREVASIANSSGYGIDIIDVRIKRTDLPEENKQSVYSRMISDRQSIAARYLSEGDEESQKIIAIADREAQVLIAQSEARAKEIVAEGEEEAAKIFNAAYGQNPEFYQLYRTLDSYKTTFQGEPVIMLPIDSPYARILLGEQ</sequence>
<dbReference type="SUPFAM" id="SSF117892">
    <property type="entry name" value="Band 7/SPFH domain"/>
    <property type="match status" value="1"/>
</dbReference>
<evidence type="ECO:0000256" key="3">
    <source>
        <dbReference type="ARBA" id="ARBA00022692"/>
    </source>
</evidence>